<sequence>MDNDKQIRAAGIAVPDVYYASKETKTAFVECLSGPDFQAELDVGTEADQRRITAEAADIAAALHGMTRKTWGSVRYPETGSCIEPHEEEASANLQFISSRRNIPYDTIQSRLRQLAADIEPRNDYAFVHGELGPNHLLRSSSGEAVLIDLEGARFFDREYELSFMSFRYPYWETPATCDQSRCRYYLFGHHLSLAAGAIKLQERGFEDQHFARTLEAFHLKRLQHFPVIP</sequence>
<dbReference type="InterPro" id="IPR002575">
    <property type="entry name" value="Aminoglycoside_PTrfase"/>
</dbReference>
<reference evidence="2 3" key="1">
    <citation type="submission" date="2020-03" db="EMBL/GenBank/DDBJ databases">
        <title>Assessment of the enzymatic potential of alkaline-tolerant lipase obtained from Bacillus luteus H11 (technogenic soil) for the bioremediation of saline soils contaminated with petroleum substances.</title>
        <authorList>
            <person name="Kalwasinska A."/>
        </authorList>
    </citation>
    <scope>NUCLEOTIDE SEQUENCE [LARGE SCALE GENOMIC DNA]</scope>
    <source>
        <strain evidence="2 3">H11</strain>
    </source>
</reference>
<dbReference type="Gene3D" id="3.90.1200.10">
    <property type="match status" value="1"/>
</dbReference>
<dbReference type="InterPro" id="IPR011009">
    <property type="entry name" value="Kinase-like_dom_sf"/>
</dbReference>
<dbReference type="RefSeq" id="WP_168006170.1">
    <property type="nucleotide sequence ID" value="NZ_JAATHJ010000009.1"/>
</dbReference>
<accession>A0A969TTD4</accession>
<dbReference type="EMBL" id="JAATHJ010000009">
    <property type="protein sequence ID" value="NJP37538.1"/>
    <property type="molecule type" value="Genomic_DNA"/>
</dbReference>
<feature type="domain" description="Aminoglycoside phosphotransferase" evidence="1">
    <location>
        <begin position="6"/>
        <end position="189"/>
    </location>
</feature>
<dbReference type="Proteomes" id="UP000752012">
    <property type="component" value="Unassembled WGS sequence"/>
</dbReference>
<evidence type="ECO:0000259" key="1">
    <source>
        <dbReference type="Pfam" id="PF01636"/>
    </source>
</evidence>
<dbReference type="AlphaFoldDB" id="A0A969TTD4"/>
<organism evidence="2 3">
    <name type="scientific">Alkalicoccus luteus</name>
    <dbReference type="NCBI Taxonomy" id="1237094"/>
    <lineage>
        <taxon>Bacteria</taxon>
        <taxon>Bacillati</taxon>
        <taxon>Bacillota</taxon>
        <taxon>Bacilli</taxon>
        <taxon>Bacillales</taxon>
        <taxon>Bacillaceae</taxon>
        <taxon>Alkalicoccus</taxon>
    </lineage>
</organism>
<comment type="caution">
    <text evidence="2">The sequence shown here is derived from an EMBL/GenBank/DDBJ whole genome shotgun (WGS) entry which is preliminary data.</text>
</comment>
<dbReference type="Pfam" id="PF01636">
    <property type="entry name" value="APH"/>
    <property type="match status" value="1"/>
</dbReference>
<proteinExistence type="predicted"/>
<keyword evidence="3" id="KW-1185">Reference proteome</keyword>
<protein>
    <submittedName>
        <fullName evidence="2">Phosphotransferase</fullName>
    </submittedName>
</protein>
<name>A0A969TTD4_9BACI</name>
<gene>
    <name evidence="2" type="ORF">HCN83_08050</name>
</gene>
<evidence type="ECO:0000313" key="2">
    <source>
        <dbReference type="EMBL" id="NJP37538.1"/>
    </source>
</evidence>
<dbReference type="SUPFAM" id="SSF56112">
    <property type="entry name" value="Protein kinase-like (PK-like)"/>
    <property type="match status" value="1"/>
</dbReference>
<evidence type="ECO:0000313" key="3">
    <source>
        <dbReference type="Proteomes" id="UP000752012"/>
    </source>
</evidence>